<protein>
    <submittedName>
        <fullName evidence="3">DNA-binding protein</fullName>
    </submittedName>
</protein>
<dbReference type="InterPro" id="IPR003615">
    <property type="entry name" value="HNH_nuc"/>
</dbReference>
<dbReference type="EMBL" id="UGWQ01000001">
    <property type="protein sequence ID" value="SUF67503.1"/>
    <property type="molecule type" value="Genomic_DNA"/>
</dbReference>
<sequence>MAISHQAHAIYVDAMAVACNELVKNKSLTQARNAFYLSIKNQKIPAGNPKHSREQDILDYFEVHGVLELQRKLKRMTNTVHDKIYPEEQHETVKKIPVAKQIKSKSSVVGDSSDKIKYTVPELDVLDADKSVPKKISAVKVDSAILCIICRKKFGTVQKLHRHYKKKHTRAAIRNLESGEEHRLANVASIEADLKRHRNKEEIREALRKQLAPSPLDELPAYNAEAYRIALRTMTQGEAYRLAKDAARSAALIEKFNQSIASSLETQTSHNAESMLHVAKVLGDVTDHYKPTETGDNLVRRAKEERTQRDILNTLLLQDDVKEKALFTERTVKARSNQTDFAKRVASNFSHKCCITGSTEPLEAAHIEPLSMGDNNNTSNGLLLIACLHRLLDSGKMAINPDSLTVHFSEDCAWFGAKTFNGTRIARPRTPLNITGLKRLWDTFMTNHIERH</sequence>
<dbReference type="GO" id="GO:0008270">
    <property type="term" value="F:zinc ion binding"/>
    <property type="evidence" value="ECO:0007669"/>
    <property type="project" value="UniProtKB-KW"/>
</dbReference>
<keyword evidence="3" id="KW-0238">DNA-binding</keyword>
<dbReference type="Pfam" id="PF13391">
    <property type="entry name" value="HNH_2"/>
    <property type="match status" value="1"/>
</dbReference>
<name>A0A379QTQ8_SALER</name>
<keyword evidence="1" id="KW-0479">Metal-binding</keyword>
<evidence type="ECO:0000313" key="4">
    <source>
        <dbReference type="Proteomes" id="UP000254332"/>
    </source>
</evidence>
<dbReference type="Proteomes" id="UP000254332">
    <property type="component" value="Unassembled WGS sequence"/>
</dbReference>
<evidence type="ECO:0000313" key="3">
    <source>
        <dbReference type="EMBL" id="SUF67503.1"/>
    </source>
</evidence>
<dbReference type="GO" id="GO:0003677">
    <property type="term" value="F:DNA binding"/>
    <property type="evidence" value="ECO:0007669"/>
    <property type="project" value="UniProtKB-KW"/>
</dbReference>
<dbReference type="PROSITE" id="PS50157">
    <property type="entry name" value="ZINC_FINGER_C2H2_2"/>
    <property type="match status" value="1"/>
</dbReference>
<evidence type="ECO:0000256" key="1">
    <source>
        <dbReference type="PROSITE-ProRule" id="PRU00042"/>
    </source>
</evidence>
<gene>
    <name evidence="3" type="ORF">NCTC10718_00153</name>
</gene>
<accession>A0A379QTQ8</accession>
<evidence type="ECO:0000259" key="2">
    <source>
        <dbReference type="PROSITE" id="PS50157"/>
    </source>
</evidence>
<dbReference type="InterPro" id="IPR013087">
    <property type="entry name" value="Znf_C2H2_type"/>
</dbReference>
<organism evidence="3 4">
    <name type="scientific">Salmonella enterica</name>
    <name type="common">Salmonella choleraesuis</name>
    <dbReference type="NCBI Taxonomy" id="28901"/>
    <lineage>
        <taxon>Bacteria</taxon>
        <taxon>Pseudomonadati</taxon>
        <taxon>Pseudomonadota</taxon>
        <taxon>Gammaproteobacteria</taxon>
        <taxon>Enterobacterales</taxon>
        <taxon>Enterobacteriaceae</taxon>
        <taxon>Salmonella</taxon>
    </lineage>
</organism>
<dbReference type="AlphaFoldDB" id="A0A379QTQ8"/>
<dbReference type="PROSITE" id="PS00028">
    <property type="entry name" value="ZINC_FINGER_C2H2_1"/>
    <property type="match status" value="1"/>
</dbReference>
<feature type="domain" description="C2H2-type" evidence="2">
    <location>
        <begin position="145"/>
        <end position="173"/>
    </location>
</feature>
<keyword evidence="1" id="KW-0862">Zinc</keyword>
<proteinExistence type="predicted"/>
<keyword evidence="1" id="KW-0863">Zinc-finger</keyword>
<reference evidence="3 4" key="1">
    <citation type="submission" date="2018-06" db="EMBL/GenBank/DDBJ databases">
        <authorList>
            <consortium name="Pathogen Informatics"/>
            <person name="Doyle S."/>
        </authorList>
    </citation>
    <scope>NUCLEOTIDE SEQUENCE [LARGE SCALE GENOMIC DNA]</scope>
    <source>
        <strain evidence="3 4">NCTC10718</strain>
    </source>
</reference>